<gene>
    <name evidence="2" type="ORF">BN1047_01627</name>
</gene>
<proteinExistence type="predicted"/>
<dbReference type="Pfam" id="PF13460">
    <property type="entry name" value="NAD_binding_10"/>
    <property type="match status" value="1"/>
</dbReference>
<dbReference type="SUPFAM" id="SSF51735">
    <property type="entry name" value="NAD(P)-binding Rossmann-fold domains"/>
    <property type="match status" value="1"/>
</dbReference>
<dbReference type="Proteomes" id="UP000028864">
    <property type="component" value="Unassembled WGS sequence"/>
</dbReference>
<dbReference type="AlphaFoldDB" id="A0AAV2WIJ6"/>
<feature type="domain" description="NAD(P)-binding" evidence="1">
    <location>
        <begin position="10"/>
        <end position="139"/>
    </location>
</feature>
<accession>A0AAV2WIJ6</accession>
<dbReference type="InterPro" id="IPR036291">
    <property type="entry name" value="NAD(P)-bd_dom_sf"/>
</dbReference>
<organism evidence="2 3">
    <name type="scientific">Mycolicibacterium neoaurum</name>
    <name type="common">Mycobacterium neoaurum</name>
    <dbReference type="NCBI Taxonomy" id="1795"/>
    <lineage>
        <taxon>Bacteria</taxon>
        <taxon>Bacillati</taxon>
        <taxon>Actinomycetota</taxon>
        <taxon>Actinomycetes</taxon>
        <taxon>Mycobacteriales</taxon>
        <taxon>Mycobacteriaceae</taxon>
        <taxon>Mycolicibacterium</taxon>
    </lineage>
</organism>
<evidence type="ECO:0000313" key="2">
    <source>
        <dbReference type="EMBL" id="CDQ43756.1"/>
    </source>
</evidence>
<dbReference type="Gene3D" id="3.40.50.720">
    <property type="entry name" value="NAD(P)-binding Rossmann-like Domain"/>
    <property type="match status" value="1"/>
</dbReference>
<evidence type="ECO:0000259" key="1">
    <source>
        <dbReference type="Pfam" id="PF13460"/>
    </source>
</evidence>
<dbReference type="InterPro" id="IPR016040">
    <property type="entry name" value="NAD(P)-bd_dom"/>
</dbReference>
<reference evidence="2" key="1">
    <citation type="submission" date="2014-05" db="EMBL/GenBank/DDBJ databases">
        <authorList>
            <person name="Urmite Genomes"/>
        </authorList>
    </citation>
    <scope>NUCLEOTIDE SEQUENCE</scope>
    <source>
        <strain evidence="2">DSM 44074</strain>
    </source>
</reference>
<dbReference type="EMBL" id="LK021337">
    <property type="protein sequence ID" value="CDQ43756.1"/>
    <property type="molecule type" value="Genomic_DNA"/>
</dbReference>
<dbReference type="InterPro" id="IPR051207">
    <property type="entry name" value="ComplexI_NDUFA9_subunit"/>
</dbReference>
<protein>
    <submittedName>
        <fullName evidence="2">dTDP-4-dehydrorhamnose reductase</fullName>
    </submittedName>
</protein>
<sequence length="249" mass="25360">MTTENITVIGATGQIGAPLVDMLTAAGYRVRAASRRSGVDAALGTGLVEALSEADVVIDVLNSPTMDDDAALAFFTAAAANISGAAKKAGVGHYVLLSIVGVDGLRGGGYLSGKVVQENTIAQSGVPYTIVRATQFHEFTEMIAASLITDGVVRAPDALIQPIAAAEVSAVLARVAGEAPIDGVHNLGGPDTFSFAELAELVLPGADQLRIVTDPEATYFGTPVTATSLVTGPGAELATTRLVDWLGAR</sequence>
<reference evidence="2" key="2">
    <citation type="submission" date="2015-09" db="EMBL/GenBank/DDBJ databases">
        <title>Draft genome sequence of Mycobacterium neoaurum DSM 44074.</title>
        <authorList>
            <person name="Croce O."/>
            <person name="Robert C."/>
            <person name="Raoult D."/>
            <person name="Drancourt M."/>
        </authorList>
    </citation>
    <scope>NUCLEOTIDE SEQUENCE</scope>
    <source>
        <strain evidence="2">DSM 44074</strain>
    </source>
</reference>
<evidence type="ECO:0000313" key="3">
    <source>
        <dbReference type="Proteomes" id="UP000028864"/>
    </source>
</evidence>
<name>A0AAV2WIJ6_MYCNE</name>
<dbReference type="PANTHER" id="PTHR12126:SF11">
    <property type="entry name" value="NADH DEHYDROGENASE [UBIQUINONE] 1 ALPHA SUBCOMPLEX SUBUNIT 9, MITOCHONDRIAL"/>
    <property type="match status" value="1"/>
</dbReference>
<dbReference type="GO" id="GO:0044877">
    <property type="term" value="F:protein-containing complex binding"/>
    <property type="evidence" value="ECO:0007669"/>
    <property type="project" value="TreeGrafter"/>
</dbReference>
<dbReference type="PANTHER" id="PTHR12126">
    <property type="entry name" value="NADH-UBIQUINONE OXIDOREDUCTASE 39 KDA SUBUNIT-RELATED"/>
    <property type="match status" value="1"/>
</dbReference>
<dbReference type="RefSeq" id="WP_030134037.1">
    <property type="nucleotide sequence ID" value="NZ_JAKNRE010000009.1"/>
</dbReference>